<dbReference type="EMBL" id="JAWCUI010000022">
    <property type="protein sequence ID" value="KAL1896516.1"/>
    <property type="molecule type" value="Genomic_DNA"/>
</dbReference>
<proteinExistence type="predicted"/>
<protein>
    <submittedName>
        <fullName evidence="1">Uncharacterized protein</fullName>
    </submittedName>
</protein>
<organism evidence="1 2">
    <name type="scientific">Sporothrix stenoceras</name>
    <dbReference type="NCBI Taxonomy" id="5173"/>
    <lineage>
        <taxon>Eukaryota</taxon>
        <taxon>Fungi</taxon>
        <taxon>Dikarya</taxon>
        <taxon>Ascomycota</taxon>
        <taxon>Pezizomycotina</taxon>
        <taxon>Sordariomycetes</taxon>
        <taxon>Sordariomycetidae</taxon>
        <taxon>Ophiostomatales</taxon>
        <taxon>Ophiostomataceae</taxon>
        <taxon>Sporothrix</taxon>
    </lineage>
</organism>
<accession>A0ABR3Z8V5</accession>
<sequence>MYVQVVWLKNKDGDRVDYDWNHARDGGISDYRREGYIPVRHGDVYEMLTTDPENHPLPSEFFLQIQFGVHKILAGVRAAGGLRVIFGGDPPEDQCPTDYDVKVPVFWQVLLDDALREGVLSEEQATLWGNAFIRDQVDAALAPDIESPGIETAFP</sequence>
<name>A0ABR3Z8V5_9PEZI</name>
<comment type="caution">
    <text evidence="1">The sequence shown here is derived from an EMBL/GenBank/DDBJ whole genome shotgun (WGS) entry which is preliminary data.</text>
</comment>
<reference evidence="1 2" key="1">
    <citation type="journal article" date="2024" name="IMA Fungus">
        <title>IMA Genome - F19 : A genome assembly and annotation guide to empower mycologists, including annotated draft genome sequences of Ceratocystis pirilliformis, Diaporthe australafricana, Fusarium ophioides, Paecilomyces lecythidis, and Sporothrix stenoceras.</title>
        <authorList>
            <person name="Aylward J."/>
            <person name="Wilson A.M."/>
            <person name="Visagie C.M."/>
            <person name="Spraker J."/>
            <person name="Barnes I."/>
            <person name="Buitendag C."/>
            <person name="Ceriani C."/>
            <person name="Del Mar Angel L."/>
            <person name="du Plessis D."/>
            <person name="Fuchs T."/>
            <person name="Gasser K."/>
            <person name="Kramer D."/>
            <person name="Li W."/>
            <person name="Munsamy K."/>
            <person name="Piso A."/>
            <person name="Price J.L."/>
            <person name="Sonnekus B."/>
            <person name="Thomas C."/>
            <person name="van der Nest A."/>
            <person name="van Dijk A."/>
            <person name="van Heerden A."/>
            <person name="van Vuuren N."/>
            <person name="Yilmaz N."/>
            <person name="Duong T.A."/>
            <person name="van der Merwe N.A."/>
            <person name="Wingfield M.J."/>
            <person name="Wingfield B.D."/>
        </authorList>
    </citation>
    <scope>NUCLEOTIDE SEQUENCE [LARGE SCALE GENOMIC DNA]</scope>
    <source>
        <strain evidence="1 2">CMW 5346</strain>
    </source>
</reference>
<dbReference type="Proteomes" id="UP001583186">
    <property type="component" value="Unassembled WGS sequence"/>
</dbReference>
<evidence type="ECO:0000313" key="2">
    <source>
        <dbReference type="Proteomes" id="UP001583186"/>
    </source>
</evidence>
<keyword evidence="2" id="KW-1185">Reference proteome</keyword>
<gene>
    <name evidence="1" type="ORF">Sste5346_004550</name>
</gene>
<evidence type="ECO:0000313" key="1">
    <source>
        <dbReference type="EMBL" id="KAL1896516.1"/>
    </source>
</evidence>